<comment type="caution">
    <text evidence="9">The sequence shown here is derived from an EMBL/GenBank/DDBJ whole genome shotgun (WGS) entry which is preliminary data.</text>
</comment>
<protein>
    <recommendedName>
        <fullName evidence="2 5">DNA mismatch repair protein MutL</fullName>
    </recommendedName>
</protein>
<keyword evidence="9" id="KW-0255">Endonuclease</keyword>
<name>A0A8J6XYL8_9BACT</name>
<dbReference type="InterPro" id="IPR038973">
    <property type="entry name" value="MutL/Mlh/Pms-like"/>
</dbReference>
<dbReference type="Gene3D" id="3.30.1370.100">
    <property type="entry name" value="MutL, C-terminal domain, regulatory subdomain"/>
    <property type="match status" value="1"/>
</dbReference>
<feature type="domain" description="MutL C-terminal dimerisation" evidence="7">
    <location>
        <begin position="380"/>
        <end position="524"/>
    </location>
</feature>
<dbReference type="Gene3D" id="3.30.1540.20">
    <property type="entry name" value="MutL, C-terminal domain, dimerisation subdomain"/>
    <property type="match status" value="1"/>
</dbReference>
<sequence>MGKIHLLDDPTINRIAAGEVVERPASVVKELLENSLDAGATRIDIRIQGGGKRFIQVRDDGCGMDRDDAVLSIERHATSKLEDDADLQEVRTLGFRGEALPSIAAVSRFILRTAAEDGAGTEIEIHSGRIHEIREGGFPRGTTIEVDRLFYNVPARRKFMRTDGTETAHIVRIVSRYALARPDVGFSLEQAGRKLVEASTACDPPTRVRQVLGGEAAERMIQFDTGPGPVRAHGFAGRPTHALAGRDRQHLFVNGRAVADRVMAHAVAEAYGNTIPRGRFPAVVLFLEVDGSLVDVNVHPQKTEVRFQQSSMIHERIRGGLRSALSDQGMVPRLDQLRPVVAEDRTERDVSPSPYSVFEPATGFPDRPSETAPPPVGARALAQYRDSYIVAQDREGLLVVDQHAAHERVIFEKFMAEADKNNVQVQRLLFPRMLELSPSEFVTLEAEHDEFRRLGFLIEPFGGTTVRLDAVPAHAAEADPEDLVHELLGDAAEVKSSATAAEGLRYRLVTTAACKAAIKINHPLDGAGMQALLNDLYQVENLTTCPHGRPALFRLTLDEIEKAFRRR</sequence>
<dbReference type="InterPro" id="IPR014790">
    <property type="entry name" value="MutL_C"/>
</dbReference>
<comment type="function">
    <text evidence="5">This protein is involved in the repair of mismatches in DNA. It is required for dam-dependent methyl-directed DNA mismatch repair. May act as a 'molecular matchmaker', a protein that promotes the formation of a stable complex between two or more DNA-binding proteins in an ATP-dependent manner without itself being part of a final effector complex.</text>
</comment>
<dbReference type="InterPro" id="IPR037198">
    <property type="entry name" value="MutL_C_sf"/>
</dbReference>
<dbReference type="PROSITE" id="PS00058">
    <property type="entry name" value="DNA_MISMATCH_REPAIR_1"/>
    <property type="match status" value="1"/>
</dbReference>
<organism evidence="9 10">
    <name type="scientific">Candidatus Polarisedimenticola svalbardensis</name>
    <dbReference type="NCBI Taxonomy" id="2886004"/>
    <lineage>
        <taxon>Bacteria</taxon>
        <taxon>Pseudomonadati</taxon>
        <taxon>Acidobacteriota</taxon>
        <taxon>Candidatus Polarisedimenticolia</taxon>
        <taxon>Candidatus Polarisedimenticolales</taxon>
        <taxon>Candidatus Polarisedimenticolaceae</taxon>
        <taxon>Candidatus Polarisedimenticola</taxon>
    </lineage>
</organism>
<accession>A0A8J6XYL8</accession>
<dbReference type="InterPro" id="IPR042121">
    <property type="entry name" value="MutL_C_regsub"/>
</dbReference>
<evidence type="ECO:0000256" key="2">
    <source>
        <dbReference type="ARBA" id="ARBA00021975"/>
    </source>
</evidence>
<dbReference type="GO" id="GO:0140664">
    <property type="term" value="F:ATP-dependent DNA damage sensor activity"/>
    <property type="evidence" value="ECO:0007669"/>
    <property type="project" value="InterPro"/>
</dbReference>
<dbReference type="Proteomes" id="UP000648239">
    <property type="component" value="Unassembled WGS sequence"/>
</dbReference>
<dbReference type="Gene3D" id="3.30.565.10">
    <property type="entry name" value="Histidine kinase-like ATPase, C-terminal domain"/>
    <property type="match status" value="1"/>
</dbReference>
<dbReference type="AlphaFoldDB" id="A0A8J6XYL8"/>
<dbReference type="PANTHER" id="PTHR10073:SF12">
    <property type="entry name" value="DNA MISMATCH REPAIR PROTEIN MLH1"/>
    <property type="match status" value="1"/>
</dbReference>
<dbReference type="InterPro" id="IPR014721">
    <property type="entry name" value="Ribsml_uS5_D2-typ_fold_subgr"/>
</dbReference>
<feature type="region of interest" description="Disordered" evidence="6">
    <location>
        <begin position="343"/>
        <end position="375"/>
    </location>
</feature>
<dbReference type="GO" id="GO:0006298">
    <property type="term" value="P:mismatch repair"/>
    <property type="evidence" value="ECO:0007669"/>
    <property type="project" value="UniProtKB-UniRule"/>
</dbReference>
<evidence type="ECO:0000313" key="10">
    <source>
        <dbReference type="Proteomes" id="UP000648239"/>
    </source>
</evidence>
<dbReference type="InterPro" id="IPR036890">
    <property type="entry name" value="HATPase_C_sf"/>
</dbReference>
<evidence type="ECO:0000313" key="9">
    <source>
        <dbReference type="EMBL" id="MBD3866668.1"/>
    </source>
</evidence>
<proteinExistence type="inferred from homology"/>
<evidence type="ECO:0000256" key="6">
    <source>
        <dbReference type="SAM" id="MobiDB-lite"/>
    </source>
</evidence>
<evidence type="ECO:0000256" key="1">
    <source>
        <dbReference type="ARBA" id="ARBA00006082"/>
    </source>
</evidence>
<dbReference type="InterPro" id="IPR020568">
    <property type="entry name" value="Ribosomal_Su5_D2-typ_SF"/>
</dbReference>
<keyword evidence="3 5" id="KW-0227">DNA damage</keyword>
<dbReference type="HAMAP" id="MF_00149">
    <property type="entry name" value="DNA_mis_repair"/>
    <property type="match status" value="1"/>
</dbReference>
<dbReference type="Pfam" id="PF01119">
    <property type="entry name" value="DNA_mis_repair"/>
    <property type="match status" value="1"/>
</dbReference>
<dbReference type="SMART" id="SM00853">
    <property type="entry name" value="MutL_C"/>
    <property type="match status" value="1"/>
</dbReference>
<dbReference type="GO" id="GO:0030983">
    <property type="term" value="F:mismatched DNA binding"/>
    <property type="evidence" value="ECO:0007669"/>
    <property type="project" value="InterPro"/>
</dbReference>
<dbReference type="PANTHER" id="PTHR10073">
    <property type="entry name" value="DNA MISMATCH REPAIR PROTEIN MLH, PMS, MUTL"/>
    <property type="match status" value="1"/>
</dbReference>
<dbReference type="Pfam" id="PF08676">
    <property type="entry name" value="MutL_C"/>
    <property type="match status" value="1"/>
</dbReference>
<dbReference type="InterPro" id="IPR042120">
    <property type="entry name" value="MutL_C_dimsub"/>
</dbReference>
<evidence type="ECO:0000259" key="7">
    <source>
        <dbReference type="SMART" id="SM00853"/>
    </source>
</evidence>
<dbReference type="InterPro" id="IPR020667">
    <property type="entry name" value="DNA_mismatch_repair_MutL"/>
</dbReference>
<dbReference type="Pfam" id="PF13589">
    <property type="entry name" value="HATPase_c_3"/>
    <property type="match status" value="1"/>
</dbReference>
<dbReference type="InterPro" id="IPR013507">
    <property type="entry name" value="DNA_mismatch_S5_2-like"/>
</dbReference>
<dbReference type="SMART" id="SM01340">
    <property type="entry name" value="DNA_mis_repair"/>
    <property type="match status" value="1"/>
</dbReference>
<dbReference type="SUPFAM" id="SSF118116">
    <property type="entry name" value="DNA mismatch repair protein MutL"/>
    <property type="match status" value="1"/>
</dbReference>
<dbReference type="GO" id="GO:0005524">
    <property type="term" value="F:ATP binding"/>
    <property type="evidence" value="ECO:0007669"/>
    <property type="project" value="InterPro"/>
</dbReference>
<comment type="similarity">
    <text evidence="1 5">Belongs to the DNA mismatch repair MutL/HexB family.</text>
</comment>
<dbReference type="CDD" id="cd00782">
    <property type="entry name" value="MutL_Trans"/>
    <property type="match status" value="1"/>
</dbReference>
<keyword evidence="9" id="KW-0378">Hydrolase</keyword>
<evidence type="ECO:0000256" key="5">
    <source>
        <dbReference type="HAMAP-Rule" id="MF_00149"/>
    </source>
</evidence>
<dbReference type="NCBIfam" id="TIGR00585">
    <property type="entry name" value="mutl"/>
    <property type="match status" value="1"/>
</dbReference>
<dbReference type="FunFam" id="3.30.565.10:FF:000003">
    <property type="entry name" value="DNA mismatch repair endonuclease MutL"/>
    <property type="match status" value="1"/>
</dbReference>
<dbReference type="EMBL" id="JACXWD010000002">
    <property type="protein sequence ID" value="MBD3866668.1"/>
    <property type="molecule type" value="Genomic_DNA"/>
</dbReference>
<evidence type="ECO:0000256" key="4">
    <source>
        <dbReference type="ARBA" id="ARBA00023204"/>
    </source>
</evidence>
<feature type="domain" description="DNA mismatch repair protein S5" evidence="8">
    <location>
        <begin position="208"/>
        <end position="326"/>
    </location>
</feature>
<dbReference type="SUPFAM" id="SSF54211">
    <property type="entry name" value="Ribosomal protein S5 domain 2-like"/>
    <property type="match status" value="1"/>
</dbReference>
<dbReference type="InterPro" id="IPR014762">
    <property type="entry name" value="DNA_mismatch_repair_CS"/>
</dbReference>
<evidence type="ECO:0000259" key="8">
    <source>
        <dbReference type="SMART" id="SM01340"/>
    </source>
</evidence>
<dbReference type="GO" id="GO:0032300">
    <property type="term" value="C:mismatch repair complex"/>
    <property type="evidence" value="ECO:0007669"/>
    <property type="project" value="InterPro"/>
</dbReference>
<gene>
    <name evidence="5 9" type="primary">mutL</name>
    <name evidence="9" type="ORF">IFK94_00945</name>
</gene>
<dbReference type="GO" id="GO:0016887">
    <property type="term" value="F:ATP hydrolysis activity"/>
    <property type="evidence" value="ECO:0007669"/>
    <property type="project" value="InterPro"/>
</dbReference>
<dbReference type="InterPro" id="IPR002099">
    <property type="entry name" value="MutL/Mlh/PMS"/>
</dbReference>
<evidence type="ECO:0000256" key="3">
    <source>
        <dbReference type="ARBA" id="ARBA00022763"/>
    </source>
</evidence>
<keyword evidence="9" id="KW-0540">Nuclease</keyword>
<dbReference type="CDD" id="cd16926">
    <property type="entry name" value="HATPase_MutL-MLH-PMS-like"/>
    <property type="match status" value="1"/>
</dbReference>
<keyword evidence="4 5" id="KW-0234">DNA repair</keyword>
<dbReference type="SUPFAM" id="SSF55874">
    <property type="entry name" value="ATPase domain of HSP90 chaperone/DNA topoisomerase II/histidine kinase"/>
    <property type="match status" value="1"/>
</dbReference>
<reference evidence="9 10" key="1">
    <citation type="submission" date="2020-08" db="EMBL/GenBank/DDBJ databases">
        <title>Acidobacteriota in marine sediments use diverse sulfur dissimilation pathways.</title>
        <authorList>
            <person name="Wasmund K."/>
        </authorList>
    </citation>
    <scope>NUCLEOTIDE SEQUENCE [LARGE SCALE GENOMIC DNA]</scope>
    <source>
        <strain evidence="9">MAG AM4</strain>
    </source>
</reference>
<dbReference type="GO" id="GO:0004519">
    <property type="term" value="F:endonuclease activity"/>
    <property type="evidence" value="ECO:0007669"/>
    <property type="project" value="UniProtKB-KW"/>
</dbReference>
<dbReference type="Gene3D" id="3.30.230.10">
    <property type="match status" value="1"/>
</dbReference>